<evidence type="ECO:0000313" key="1">
    <source>
        <dbReference type="EMBL" id="MBB5887955.1"/>
    </source>
</evidence>
<sequence>MFLIEDKVYVILSFLILLRWYKDTKYKAFLDFDASKNGTEIANSIWLYSLYFYLLQKITSYVKWIRWWILISSMISLNRFRMGKRLTFI</sequence>
<proteinExistence type="predicted"/>
<comment type="caution">
    <text evidence="1">The sequence shown here is derived from an EMBL/GenBank/DDBJ whole genome shotgun (WGS) entry which is preliminary data.</text>
</comment>
<dbReference type="AlphaFoldDB" id="A0A841C674"/>
<name>A0A841C674_9LACT</name>
<reference evidence="1 2" key="1">
    <citation type="submission" date="2020-08" db="EMBL/GenBank/DDBJ databases">
        <title>Genomic Encyclopedia of Type Strains, Phase IV (KMG-IV): sequencing the most valuable type-strain genomes for metagenomic binning, comparative biology and taxonomic classification.</title>
        <authorList>
            <person name="Goeker M."/>
        </authorList>
    </citation>
    <scope>NUCLEOTIDE SEQUENCE [LARGE SCALE GENOMIC DNA]</scope>
    <source>
        <strain evidence="1 2">DSM 14925</strain>
    </source>
</reference>
<dbReference type="EMBL" id="JACHHV010000011">
    <property type="protein sequence ID" value="MBB5887955.1"/>
    <property type="molecule type" value="Genomic_DNA"/>
</dbReference>
<protein>
    <submittedName>
        <fullName evidence="1">Uncharacterized protein</fullName>
    </submittedName>
</protein>
<gene>
    <name evidence="1" type="ORF">HNQ37_000845</name>
</gene>
<keyword evidence="2" id="KW-1185">Reference proteome</keyword>
<evidence type="ECO:0000313" key="2">
    <source>
        <dbReference type="Proteomes" id="UP000562464"/>
    </source>
</evidence>
<organism evidence="1 2">
    <name type="scientific">Lactovum miscens</name>
    <dbReference type="NCBI Taxonomy" id="190387"/>
    <lineage>
        <taxon>Bacteria</taxon>
        <taxon>Bacillati</taxon>
        <taxon>Bacillota</taxon>
        <taxon>Bacilli</taxon>
        <taxon>Lactobacillales</taxon>
        <taxon>Streptococcaceae</taxon>
        <taxon>Lactovum</taxon>
    </lineage>
</organism>
<accession>A0A841C674</accession>
<dbReference type="Proteomes" id="UP000562464">
    <property type="component" value="Unassembled WGS sequence"/>
</dbReference>